<evidence type="ECO:0000256" key="3">
    <source>
        <dbReference type="ARBA" id="ARBA00010217"/>
    </source>
</evidence>
<dbReference type="GO" id="GO:0005886">
    <property type="term" value="C:plasma membrane"/>
    <property type="evidence" value="ECO:0007669"/>
    <property type="project" value="UniProtKB-SubCell"/>
</dbReference>
<dbReference type="InterPro" id="IPR017441">
    <property type="entry name" value="Protein_kinase_ATP_BS"/>
</dbReference>
<evidence type="ECO:0000256" key="9">
    <source>
        <dbReference type="ARBA" id="ARBA00022729"/>
    </source>
</evidence>
<evidence type="ECO:0000256" key="15">
    <source>
        <dbReference type="ARBA" id="ARBA00023136"/>
    </source>
</evidence>
<keyword evidence="11 20" id="KW-0547">Nucleotide-binding</keyword>
<evidence type="ECO:0000256" key="12">
    <source>
        <dbReference type="ARBA" id="ARBA00022777"/>
    </source>
</evidence>
<keyword evidence="8 21" id="KW-0812">Transmembrane</keyword>
<dbReference type="InterPro" id="IPR001220">
    <property type="entry name" value="Legume_lectin_dom"/>
</dbReference>
<evidence type="ECO:0000259" key="23">
    <source>
        <dbReference type="PROSITE" id="PS50011"/>
    </source>
</evidence>
<keyword evidence="5" id="KW-1003">Cell membrane</keyword>
<evidence type="ECO:0000256" key="2">
    <source>
        <dbReference type="ARBA" id="ARBA00008536"/>
    </source>
</evidence>
<organism evidence="24 25">
    <name type="scientific">Ceratodon purpureus</name>
    <name type="common">Fire moss</name>
    <name type="synonym">Dicranum purpureum</name>
    <dbReference type="NCBI Taxonomy" id="3225"/>
    <lineage>
        <taxon>Eukaryota</taxon>
        <taxon>Viridiplantae</taxon>
        <taxon>Streptophyta</taxon>
        <taxon>Embryophyta</taxon>
        <taxon>Bryophyta</taxon>
        <taxon>Bryophytina</taxon>
        <taxon>Bryopsida</taxon>
        <taxon>Dicranidae</taxon>
        <taxon>Pseudoditrichales</taxon>
        <taxon>Ditrichaceae</taxon>
        <taxon>Ceratodon</taxon>
    </lineage>
</organism>
<keyword evidence="13 20" id="KW-0067">ATP-binding</keyword>
<evidence type="ECO:0000256" key="17">
    <source>
        <dbReference type="ARBA" id="ARBA00023180"/>
    </source>
</evidence>
<evidence type="ECO:0000256" key="20">
    <source>
        <dbReference type="PROSITE-ProRule" id="PRU10141"/>
    </source>
</evidence>
<evidence type="ECO:0000256" key="22">
    <source>
        <dbReference type="SAM" id="SignalP"/>
    </source>
</evidence>
<dbReference type="PROSITE" id="PS50011">
    <property type="entry name" value="PROTEIN_KINASE_DOM"/>
    <property type="match status" value="1"/>
</dbReference>
<dbReference type="SMART" id="SM00220">
    <property type="entry name" value="S_TKc"/>
    <property type="match status" value="1"/>
</dbReference>
<comment type="subcellular location">
    <subcellularLocation>
        <location evidence="1">Cell membrane</location>
        <topology evidence="1">Single-pass type I membrane protein</topology>
    </subcellularLocation>
</comment>
<dbReference type="InterPro" id="IPR011009">
    <property type="entry name" value="Kinase-like_dom_sf"/>
</dbReference>
<evidence type="ECO:0000313" key="25">
    <source>
        <dbReference type="Proteomes" id="UP000822688"/>
    </source>
</evidence>
<evidence type="ECO:0000256" key="5">
    <source>
        <dbReference type="ARBA" id="ARBA00022475"/>
    </source>
</evidence>
<evidence type="ECO:0000313" key="24">
    <source>
        <dbReference type="EMBL" id="KAG0588480.1"/>
    </source>
</evidence>
<feature type="transmembrane region" description="Helical" evidence="21">
    <location>
        <begin position="308"/>
        <end position="330"/>
    </location>
</feature>
<evidence type="ECO:0000256" key="7">
    <source>
        <dbReference type="ARBA" id="ARBA00022679"/>
    </source>
</evidence>
<evidence type="ECO:0000256" key="6">
    <source>
        <dbReference type="ARBA" id="ARBA00022527"/>
    </source>
</evidence>
<evidence type="ECO:0000256" key="8">
    <source>
        <dbReference type="ARBA" id="ARBA00022692"/>
    </source>
</evidence>
<dbReference type="AlphaFoldDB" id="A0A8T0IXK8"/>
<dbReference type="InterPro" id="IPR013320">
    <property type="entry name" value="ConA-like_dom_sf"/>
</dbReference>
<name>A0A8T0IXK8_CERPU</name>
<dbReference type="Pfam" id="PF00139">
    <property type="entry name" value="Lectin_legB"/>
    <property type="match status" value="1"/>
</dbReference>
<reference evidence="24" key="1">
    <citation type="submission" date="2020-06" db="EMBL/GenBank/DDBJ databases">
        <title>WGS assembly of Ceratodon purpureus strain R40.</title>
        <authorList>
            <person name="Carey S.B."/>
            <person name="Jenkins J."/>
            <person name="Shu S."/>
            <person name="Lovell J.T."/>
            <person name="Sreedasyam A."/>
            <person name="Maumus F."/>
            <person name="Tiley G.P."/>
            <person name="Fernandez-Pozo N."/>
            <person name="Barry K."/>
            <person name="Chen C."/>
            <person name="Wang M."/>
            <person name="Lipzen A."/>
            <person name="Daum C."/>
            <person name="Saski C.A."/>
            <person name="Payton A.C."/>
            <person name="Mcbreen J.C."/>
            <person name="Conrad R.E."/>
            <person name="Kollar L.M."/>
            <person name="Olsson S."/>
            <person name="Huttunen S."/>
            <person name="Landis J.B."/>
            <person name="Wickett N.J."/>
            <person name="Johnson M.G."/>
            <person name="Rensing S.A."/>
            <person name="Grimwood J."/>
            <person name="Schmutz J."/>
            <person name="Mcdaniel S.F."/>
        </authorList>
    </citation>
    <scope>NUCLEOTIDE SEQUENCE</scope>
    <source>
        <strain evidence="24">R40</strain>
    </source>
</reference>
<keyword evidence="6" id="KW-0723">Serine/threonine-protein kinase</keyword>
<dbReference type="Gene3D" id="2.60.120.200">
    <property type="match status" value="1"/>
</dbReference>
<dbReference type="Pfam" id="PF00069">
    <property type="entry name" value="Pkinase"/>
    <property type="match status" value="1"/>
</dbReference>
<evidence type="ECO:0000256" key="13">
    <source>
        <dbReference type="ARBA" id="ARBA00022840"/>
    </source>
</evidence>
<comment type="similarity">
    <text evidence="3">In the C-terminal section; belongs to the protein kinase superfamily. Ser/Thr protein kinase family.</text>
</comment>
<keyword evidence="12" id="KW-0418">Kinase</keyword>
<dbReference type="InterPro" id="IPR050528">
    <property type="entry name" value="L-type_Lectin-RKs"/>
</dbReference>
<dbReference type="Gene3D" id="3.30.200.20">
    <property type="entry name" value="Phosphorylase Kinase, domain 1"/>
    <property type="match status" value="1"/>
</dbReference>
<keyword evidence="14 21" id="KW-1133">Transmembrane helix</keyword>
<dbReference type="PANTHER" id="PTHR27007">
    <property type="match status" value="1"/>
</dbReference>
<comment type="caution">
    <text evidence="24">The sequence shown here is derived from an EMBL/GenBank/DDBJ whole genome shotgun (WGS) entry which is preliminary data.</text>
</comment>
<protein>
    <recommendedName>
        <fullName evidence="4">non-specific serine/threonine protein kinase</fullName>
        <ecNumber evidence="4">2.7.11.1</ecNumber>
    </recommendedName>
</protein>
<keyword evidence="15 21" id="KW-0472">Membrane</keyword>
<evidence type="ECO:0000256" key="10">
    <source>
        <dbReference type="ARBA" id="ARBA00022734"/>
    </source>
</evidence>
<dbReference type="SUPFAM" id="SSF49899">
    <property type="entry name" value="Concanavalin A-like lectins/glucanases"/>
    <property type="match status" value="1"/>
</dbReference>
<keyword evidence="25" id="KW-1185">Reference proteome</keyword>
<keyword evidence="7" id="KW-0808">Transferase</keyword>
<dbReference type="GO" id="GO:0004674">
    <property type="term" value="F:protein serine/threonine kinase activity"/>
    <property type="evidence" value="ECO:0007669"/>
    <property type="project" value="UniProtKB-KW"/>
</dbReference>
<keyword evidence="9 22" id="KW-0732">Signal</keyword>
<sequence>MASSYHLVILAPLILSVLLILESLVLVEAQNFSFSYFNSSDPFLQLDDIAYYETNWSFLLNVRASAKGNYTCGKLFYKDPVRLKDSETKTVASFRTVFTFQIYGLNVVYNEKTGNWLHADGMTFHFGRKETFNLGHAATGRSLCLLRSQDNGKPSNRLFAVEFDTFLNPKYDDPSNNHIGVNINSLISSSSHNLCGVGLRNCSYLVNEGYFTSWIDYDSAMQILEVFFAKGSMSNNISKPTKPVINVSLPLTTYTSLIEDQMYVGFTGSAGAYSEVHEIQSWTFETTGIPTNSNGTDLPTNSNGTRKVGIIVGVSVGAVAALVVLGYFITRCWGRKSYRKQDKFNLVDQNLVPRMFTIKELSKATKNFNESELLGTGGFGYVYKGTLPSGALVAVKKMTLKTKHGEESFQAEAASLSQIRHRNLVQLRGWCHEEEQLFLVYDYMCNGGLDEWLYHYSKRRGNEKATLSLNHVEALPLGLRHSVLSGVAAALSYLHEECSTVHSVLHRDIKSSNVLLDATLNAYLGDFGLARLIDHQKMEKTTMMAGTLGYMAPEMFHTGKATKECDVYSFGVLMLEVICGARPLDMTAIEQGDHGILVDRVWRAHEAGNILQVADIKLWTFFTRSESTSITFDDLAPQDIPLIPIHTPETILEDKKLITNLLQLGLLCCNPNPEDRPPTQLVSQLLQSSENMEMWMPPLPTCKPHAKYSWPGYSQFNIAPTSDSAGFSSGIDHIQDVDEQGLPLNGDDHQPAHIQSSFVASSEIFSGR</sequence>
<feature type="signal peptide" evidence="22">
    <location>
        <begin position="1"/>
        <end position="29"/>
    </location>
</feature>
<comment type="similarity">
    <text evidence="2">In the N-terminal section; belongs to the leguminous lectin family.</text>
</comment>
<evidence type="ECO:0000256" key="11">
    <source>
        <dbReference type="ARBA" id="ARBA00022741"/>
    </source>
</evidence>
<keyword evidence="16" id="KW-0675">Receptor</keyword>
<dbReference type="GO" id="GO:0005524">
    <property type="term" value="F:ATP binding"/>
    <property type="evidence" value="ECO:0007669"/>
    <property type="project" value="UniProtKB-UniRule"/>
</dbReference>
<feature type="binding site" evidence="20">
    <location>
        <position position="397"/>
    </location>
    <ligand>
        <name>ATP</name>
        <dbReference type="ChEBI" id="CHEBI:30616"/>
    </ligand>
</feature>
<feature type="domain" description="Protein kinase" evidence="23">
    <location>
        <begin position="368"/>
        <end position="696"/>
    </location>
</feature>
<dbReference type="CDD" id="cd06899">
    <property type="entry name" value="lectin_legume_LecRK_Arcelin_ConA"/>
    <property type="match status" value="1"/>
</dbReference>
<evidence type="ECO:0000256" key="19">
    <source>
        <dbReference type="ARBA" id="ARBA00048679"/>
    </source>
</evidence>
<evidence type="ECO:0000256" key="1">
    <source>
        <dbReference type="ARBA" id="ARBA00004251"/>
    </source>
</evidence>
<keyword evidence="10" id="KW-0430">Lectin</keyword>
<dbReference type="InterPro" id="IPR000719">
    <property type="entry name" value="Prot_kinase_dom"/>
</dbReference>
<dbReference type="FunFam" id="3.30.200.20:FF:000542">
    <property type="entry name" value="Receptor-like serine/threonine-protein kinase At4g25390"/>
    <property type="match status" value="1"/>
</dbReference>
<evidence type="ECO:0000256" key="4">
    <source>
        <dbReference type="ARBA" id="ARBA00012513"/>
    </source>
</evidence>
<comment type="catalytic activity">
    <reaction evidence="19">
        <text>L-seryl-[protein] + ATP = O-phospho-L-seryl-[protein] + ADP + H(+)</text>
        <dbReference type="Rhea" id="RHEA:17989"/>
        <dbReference type="Rhea" id="RHEA-COMP:9863"/>
        <dbReference type="Rhea" id="RHEA-COMP:11604"/>
        <dbReference type="ChEBI" id="CHEBI:15378"/>
        <dbReference type="ChEBI" id="CHEBI:29999"/>
        <dbReference type="ChEBI" id="CHEBI:30616"/>
        <dbReference type="ChEBI" id="CHEBI:83421"/>
        <dbReference type="ChEBI" id="CHEBI:456216"/>
        <dbReference type="EC" id="2.7.11.1"/>
    </reaction>
</comment>
<dbReference type="Gene3D" id="1.10.510.10">
    <property type="entry name" value="Transferase(Phosphotransferase) domain 1"/>
    <property type="match status" value="1"/>
</dbReference>
<dbReference type="EMBL" id="CM026422">
    <property type="protein sequence ID" value="KAG0588480.1"/>
    <property type="molecule type" value="Genomic_DNA"/>
</dbReference>
<dbReference type="SUPFAM" id="SSF56112">
    <property type="entry name" value="Protein kinase-like (PK-like)"/>
    <property type="match status" value="1"/>
</dbReference>
<dbReference type="FunFam" id="1.10.510.10:FF:000240">
    <property type="entry name" value="Lectin-domain containing receptor kinase A4.3"/>
    <property type="match status" value="1"/>
</dbReference>
<proteinExistence type="inferred from homology"/>
<accession>A0A8T0IXK8</accession>
<dbReference type="GO" id="GO:0002229">
    <property type="term" value="P:defense response to oomycetes"/>
    <property type="evidence" value="ECO:0007669"/>
    <property type="project" value="UniProtKB-ARBA"/>
</dbReference>
<evidence type="ECO:0000256" key="18">
    <source>
        <dbReference type="ARBA" id="ARBA00047899"/>
    </source>
</evidence>
<evidence type="ECO:0000256" key="21">
    <source>
        <dbReference type="SAM" id="Phobius"/>
    </source>
</evidence>
<comment type="catalytic activity">
    <reaction evidence="18">
        <text>L-threonyl-[protein] + ATP = O-phospho-L-threonyl-[protein] + ADP + H(+)</text>
        <dbReference type="Rhea" id="RHEA:46608"/>
        <dbReference type="Rhea" id="RHEA-COMP:11060"/>
        <dbReference type="Rhea" id="RHEA-COMP:11605"/>
        <dbReference type="ChEBI" id="CHEBI:15378"/>
        <dbReference type="ChEBI" id="CHEBI:30013"/>
        <dbReference type="ChEBI" id="CHEBI:30616"/>
        <dbReference type="ChEBI" id="CHEBI:61977"/>
        <dbReference type="ChEBI" id="CHEBI:456216"/>
        <dbReference type="EC" id="2.7.11.1"/>
    </reaction>
</comment>
<dbReference type="GO" id="GO:0030246">
    <property type="term" value="F:carbohydrate binding"/>
    <property type="evidence" value="ECO:0007669"/>
    <property type="project" value="UniProtKB-KW"/>
</dbReference>
<dbReference type="EC" id="2.7.11.1" evidence="4"/>
<evidence type="ECO:0000256" key="16">
    <source>
        <dbReference type="ARBA" id="ARBA00023170"/>
    </source>
</evidence>
<dbReference type="Proteomes" id="UP000822688">
    <property type="component" value="Chromosome 2"/>
</dbReference>
<dbReference type="InterPro" id="IPR008271">
    <property type="entry name" value="Ser/Thr_kinase_AS"/>
</dbReference>
<keyword evidence="17" id="KW-0325">Glycoprotein</keyword>
<dbReference type="PROSITE" id="PS00108">
    <property type="entry name" value="PROTEIN_KINASE_ST"/>
    <property type="match status" value="1"/>
</dbReference>
<dbReference type="PROSITE" id="PS00107">
    <property type="entry name" value="PROTEIN_KINASE_ATP"/>
    <property type="match status" value="1"/>
</dbReference>
<gene>
    <name evidence="24" type="ORF">KC19_2G246100</name>
</gene>
<evidence type="ECO:0000256" key="14">
    <source>
        <dbReference type="ARBA" id="ARBA00022989"/>
    </source>
</evidence>
<feature type="chain" id="PRO_5035902224" description="non-specific serine/threonine protein kinase" evidence="22">
    <location>
        <begin position="30"/>
        <end position="768"/>
    </location>
</feature>